<dbReference type="Gene3D" id="3.40.1080.10">
    <property type="entry name" value="Glutaconate Coenzyme A-transferase"/>
    <property type="match status" value="1"/>
</dbReference>
<dbReference type="InterPro" id="IPR026888">
    <property type="entry name" value="AcetylCoA_hyd_C"/>
</dbReference>
<feature type="domain" description="Acetyl-CoA hydrolase/transferase C-terminal" evidence="4">
    <location>
        <begin position="267"/>
        <end position="419"/>
    </location>
</feature>
<accession>A0A1Y0IW81</accession>
<evidence type="ECO:0000313" key="6">
    <source>
        <dbReference type="Proteomes" id="UP000195437"/>
    </source>
</evidence>
<dbReference type="Gene3D" id="3.40.1080.20">
    <property type="entry name" value="Acetyl-CoA hydrolase/transferase C-terminal domain"/>
    <property type="match status" value="1"/>
</dbReference>
<dbReference type="OrthoDB" id="9801795at2"/>
<dbReference type="KEGG" id="tum:CBW65_23260"/>
<keyword evidence="2 5" id="KW-0808">Transferase</keyword>
<dbReference type="InterPro" id="IPR003702">
    <property type="entry name" value="ActCoA_hydro_N"/>
</dbReference>
<dbReference type="GO" id="GO:0008775">
    <property type="term" value="F:acetate CoA-transferase activity"/>
    <property type="evidence" value="ECO:0007669"/>
    <property type="project" value="InterPro"/>
</dbReference>
<evidence type="ECO:0000256" key="2">
    <source>
        <dbReference type="ARBA" id="ARBA00022679"/>
    </source>
</evidence>
<dbReference type="Pfam" id="PF02550">
    <property type="entry name" value="AcetylCoA_hydro"/>
    <property type="match status" value="1"/>
</dbReference>
<dbReference type="GO" id="GO:0006083">
    <property type="term" value="P:acetate metabolic process"/>
    <property type="evidence" value="ECO:0007669"/>
    <property type="project" value="InterPro"/>
</dbReference>
<dbReference type="EMBL" id="CP021434">
    <property type="protein sequence ID" value="ARU63604.1"/>
    <property type="molecule type" value="Genomic_DNA"/>
</dbReference>
<organism evidence="5 6">
    <name type="scientific">Tumebacillus avium</name>
    <dbReference type="NCBI Taxonomy" id="1903704"/>
    <lineage>
        <taxon>Bacteria</taxon>
        <taxon>Bacillati</taxon>
        <taxon>Bacillota</taxon>
        <taxon>Bacilli</taxon>
        <taxon>Bacillales</taxon>
        <taxon>Alicyclobacillaceae</taxon>
        <taxon>Tumebacillus</taxon>
    </lineage>
</organism>
<dbReference type="PANTHER" id="PTHR21432">
    <property type="entry name" value="ACETYL-COA HYDROLASE-RELATED"/>
    <property type="match status" value="1"/>
</dbReference>
<dbReference type="InterPro" id="IPR037171">
    <property type="entry name" value="NagB/RpiA_transferase-like"/>
</dbReference>
<evidence type="ECO:0000256" key="1">
    <source>
        <dbReference type="ARBA" id="ARBA00009632"/>
    </source>
</evidence>
<dbReference type="Gene3D" id="3.30.750.70">
    <property type="entry name" value="4-hydroxybutyrate coenzyme like domains"/>
    <property type="match status" value="1"/>
</dbReference>
<dbReference type="InterPro" id="IPR046433">
    <property type="entry name" value="ActCoA_hydro"/>
</dbReference>
<evidence type="ECO:0000259" key="4">
    <source>
        <dbReference type="Pfam" id="PF13336"/>
    </source>
</evidence>
<evidence type="ECO:0000313" key="5">
    <source>
        <dbReference type="EMBL" id="ARU63604.1"/>
    </source>
</evidence>
<feature type="domain" description="Acetyl-CoA hydrolase/transferase N-terminal" evidence="3">
    <location>
        <begin position="6"/>
        <end position="173"/>
    </location>
</feature>
<dbReference type="SUPFAM" id="SSF100950">
    <property type="entry name" value="NagB/RpiA/CoA transferase-like"/>
    <property type="match status" value="2"/>
</dbReference>
<keyword evidence="6" id="KW-1185">Reference proteome</keyword>
<evidence type="ECO:0000259" key="3">
    <source>
        <dbReference type="Pfam" id="PF02550"/>
    </source>
</evidence>
<comment type="similarity">
    <text evidence="1">Belongs to the acetyl-CoA hydrolase/transferase family.</text>
</comment>
<dbReference type="PANTHER" id="PTHR21432:SF20">
    <property type="entry name" value="ACETYL-COA HYDROLASE"/>
    <property type="match status" value="1"/>
</dbReference>
<protein>
    <submittedName>
        <fullName evidence="5">4-hydroxybutyrate CoA-transferase</fullName>
    </submittedName>
</protein>
<sequence length="427" mass="46870">MTLISEYKSKLRTPEEAVRLIEPGDDILVPLSAGEPPALLDALPTHSGLQGNRLFQMLSLRPAIKADPERLKLVSMFLGAGDRPGFREGKLDLLPNHFSDLPDLLHDFTQNRVLMATVSPMDPDGCFSIGTNCDYIGTLIDEAKLILLEVNEYMPRTYGKNVIHISQVAALVEKHVELPLLPEPQITENDAKIGRLIADIIHDGDNLQIGFGAIPNAVMNFLQGHQNLGVFTEMLPDKAVDLYRAGVITGSNKTVYPGQMTTTFALGSRKLYDFLHENQDVLFLPVSWTNDVRIISQIDNLVSINSTVEVDFLGQCNSETVGGHYYSSTGGQADFARGARLAKNGRGIICLHSTAKNGTISKIVPTLHPGSVVTTSKNDVDMIVTEYGVAQLKGKAIRERTRALIGIAHPKFREELAFQARKMGYLL</sequence>
<reference evidence="6" key="1">
    <citation type="submission" date="2017-05" db="EMBL/GenBank/DDBJ databases">
        <authorList>
            <person name="Sung H."/>
        </authorList>
    </citation>
    <scope>NUCLEOTIDE SEQUENCE [LARGE SCALE GENOMIC DNA]</scope>
    <source>
        <strain evidence="6">AR23208</strain>
    </source>
</reference>
<dbReference type="AlphaFoldDB" id="A0A1Y0IW81"/>
<gene>
    <name evidence="5" type="ORF">CBW65_23260</name>
</gene>
<dbReference type="Pfam" id="PF13336">
    <property type="entry name" value="AcetylCoA_hyd_C"/>
    <property type="match status" value="1"/>
</dbReference>
<proteinExistence type="inferred from homology"/>
<dbReference type="InterPro" id="IPR038460">
    <property type="entry name" value="AcetylCoA_hyd_C_sf"/>
</dbReference>
<dbReference type="Proteomes" id="UP000195437">
    <property type="component" value="Chromosome"/>
</dbReference>
<dbReference type="RefSeq" id="WP_087458939.1">
    <property type="nucleotide sequence ID" value="NZ_CP021434.1"/>
</dbReference>
<name>A0A1Y0IW81_9BACL</name>